<protein>
    <submittedName>
        <fullName evidence="6">Alpha/beta fold hydrolase</fullName>
    </submittedName>
    <submittedName>
        <fullName evidence="5">Lipase (Class 2)</fullName>
    </submittedName>
</protein>
<dbReference type="InterPro" id="IPR002918">
    <property type="entry name" value="Lipase_EstA/Esterase_EstB"/>
</dbReference>
<dbReference type="EMBL" id="JAWXXX010000001">
    <property type="protein sequence ID" value="MDX5892606.1"/>
    <property type="molecule type" value="Genomic_DNA"/>
</dbReference>
<feature type="region of interest" description="Disordered" evidence="3">
    <location>
        <begin position="376"/>
        <end position="403"/>
    </location>
</feature>
<dbReference type="EMBL" id="CP007514">
    <property type="protein sequence ID" value="AHY47968.1"/>
    <property type="molecule type" value="Genomic_DNA"/>
</dbReference>
<dbReference type="RefSeq" id="WP_051589855.1">
    <property type="nucleotide sequence ID" value="NZ_CP007514.1"/>
</dbReference>
<dbReference type="eggNOG" id="COG1075">
    <property type="taxonomic scope" value="Bacteria"/>
</dbReference>
<dbReference type="PRINTS" id="PR00313">
    <property type="entry name" value="CABNDNGRPT"/>
</dbReference>
<dbReference type="Gene3D" id="2.150.10.10">
    <property type="entry name" value="Serralysin-like metalloprotease, C-terminal"/>
    <property type="match status" value="1"/>
</dbReference>
<dbReference type="PANTHER" id="PTHR38340:SF1">
    <property type="entry name" value="S-LAYER PROTEIN"/>
    <property type="match status" value="1"/>
</dbReference>
<proteinExistence type="predicted"/>
<dbReference type="Proteomes" id="UP001281130">
    <property type="component" value="Unassembled WGS sequence"/>
</dbReference>
<dbReference type="GO" id="GO:0016042">
    <property type="term" value="P:lipid catabolic process"/>
    <property type="evidence" value="ECO:0007669"/>
    <property type="project" value="InterPro"/>
</dbReference>
<evidence type="ECO:0000313" key="7">
    <source>
        <dbReference type="Proteomes" id="UP000025229"/>
    </source>
</evidence>
<dbReference type="GO" id="GO:0016787">
    <property type="term" value="F:hydrolase activity"/>
    <property type="evidence" value="ECO:0007669"/>
    <property type="project" value="UniProtKB-KW"/>
</dbReference>
<dbReference type="GO" id="GO:0005576">
    <property type="term" value="C:extracellular region"/>
    <property type="evidence" value="ECO:0007669"/>
    <property type="project" value="UniProtKB-SubCell"/>
</dbReference>
<reference evidence="6" key="2">
    <citation type="submission" date="2023-11" db="EMBL/GenBank/DDBJ databases">
        <title>MicrobeMod: A computational toolkit for identifying prokaryotic methylation and restriction-modification with nanopore sequencing.</title>
        <authorList>
            <person name="Crits-Christoph A."/>
            <person name="Kang S.C."/>
            <person name="Lee H."/>
            <person name="Ostrov N."/>
        </authorList>
    </citation>
    <scope>NUCLEOTIDE SEQUENCE</scope>
    <source>
        <strain evidence="6">ATCC 51242</strain>
    </source>
</reference>
<evidence type="ECO:0000256" key="2">
    <source>
        <dbReference type="ARBA" id="ARBA00022525"/>
    </source>
</evidence>
<keyword evidence="7" id="KW-1185">Reference proteome</keyword>
<dbReference type="PANTHER" id="PTHR38340">
    <property type="entry name" value="S-LAYER PROTEIN"/>
    <property type="match status" value="1"/>
</dbReference>
<keyword evidence="2" id="KW-0964">Secreted</keyword>
<dbReference type="SUPFAM" id="SSF53474">
    <property type="entry name" value="alpha/beta-Hydrolases"/>
    <property type="match status" value="1"/>
</dbReference>
<evidence type="ECO:0000256" key="4">
    <source>
        <dbReference type="SAM" id="SignalP"/>
    </source>
</evidence>
<dbReference type="GO" id="GO:0005509">
    <property type="term" value="F:calcium ion binding"/>
    <property type="evidence" value="ECO:0007669"/>
    <property type="project" value="InterPro"/>
</dbReference>
<dbReference type="Pfam" id="PF00353">
    <property type="entry name" value="HemolysinCabind"/>
    <property type="match status" value="2"/>
</dbReference>
<dbReference type="OrthoDB" id="8871309at2"/>
<organism evidence="5 7">
    <name type="scientific">Rubrobacter radiotolerans</name>
    <name type="common">Arthrobacter radiotolerans</name>
    <dbReference type="NCBI Taxonomy" id="42256"/>
    <lineage>
        <taxon>Bacteria</taxon>
        <taxon>Bacillati</taxon>
        <taxon>Actinomycetota</taxon>
        <taxon>Rubrobacteria</taxon>
        <taxon>Rubrobacterales</taxon>
        <taxon>Rubrobacteraceae</taxon>
        <taxon>Rubrobacter</taxon>
    </lineage>
</organism>
<comment type="subcellular location">
    <subcellularLocation>
        <location evidence="1">Secreted</location>
    </subcellularLocation>
</comment>
<dbReference type="InterPro" id="IPR029058">
    <property type="entry name" value="AB_hydrolase_fold"/>
</dbReference>
<keyword evidence="4" id="KW-0732">Signal</keyword>
<dbReference type="InterPro" id="IPR018511">
    <property type="entry name" value="Hemolysin-typ_Ca-bd_CS"/>
</dbReference>
<dbReference type="Pfam" id="PF01674">
    <property type="entry name" value="Lipase_2"/>
    <property type="match status" value="1"/>
</dbReference>
<name>A0A023X6J5_RUBRA</name>
<feature type="chain" id="PRO_5001527433" evidence="4">
    <location>
        <begin position="36"/>
        <end position="403"/>
    </location>
</feature>
<dbReference type="AlphaFoldDB" id="A0A023X6J5"/>
<dbReference type="KEGG" id="rrd:RradSPS_2685"/>
<dbReference type="Proteomes" id="UP000025229">
    <property type="component" value="Chromosome"/>
</dbReference>
<dbReference type="Gene3D" id="3.40.50.1820">
    <property type="entry name" value="alpha/beta hydrolase"/>
    <property type="match status" value="1"/>
</dbReference>
<feature type="signal peptide" evidence="4">
    <location>
        <begin position="1"/>
        <end position="35"/>
    </location>
</feature>
<evidence type="ECO:0000256" key="1">
    <source>
        <dbReference type="ARBA" id="ARBA00004613"/>
    </source>
</evidence>
<dbReference type="eggNOG" id="COG2931">
    <property type="taxonomic scope" value="Bacteria"/>
</dbReference>
<sequence length="403" mass="41831">MNGSFAVRRRFGVSGGLLMLGVLLCLVAFSTRSEAQDATTPAFLTEEGTPPPGANVPCTPSAEHPYPVVLVHGTFETMAQNWAVFSPILKQEGYCVFALNYGSEGEGRDAQGQGLGPIEESAADLDEFVGDVLAYTGAERVQLVGHSQGGMMPRYWIKNLGGASEVEDLVGLAPSNYGTNLNNAFSGLPGATSPCTACDQQNANSQFIRQLNEGDDTPGDGSFTQIATDDDEIIIPYTNSFLKGTRLTSNITIQDYNGGALVTHQNIYNDPVAQRITLDALDNPGPANPGRATGVNPNACTITGTSGNDTLRGTAGRDVICALGGNDRVYGLGGNDVLRGGAGKDFLYGGDGNDRLEGAADNDALYGQAGDDTLLGGAGNDLLQGGPGRDTLNGGAGKNSLKQ</sequence>
<dbReference type="PROSITE" id="PS00330">
    <property type="entry name" value="HEMOLYSIN_CALCIUM"/>
    <property type="match status" value="2"/>
</dbReference>
<dbReference type="HOGENOM" id="CLU_029537_1_2_11"/>
<dbReference type="STRING" id="42256.RradSPS_2685"/>
<keyword evidence="6" id="KW-0378">Hydrolase</keyword>
<dbReference type="InterPro" id="IPR011049">
    <property type="entry name" value="Serralysin-like_metalloprot_C"/>
</dbReference>
<evidence type="ECO:0000313" key="5">
    <source>
        <dbReference type="EMBL" id="AHY47968.1"/>
    </source>
</evidence>
<evidence type="ECO:0000256" key="3">
    <source>
        <dbReference type="SAM" id="MobiDB-lite"/>
    </source>
</evidence>
<dbReference type="InterPro" id="IPR001343">
    <property type="entry name" value="Hemolysn_Ca-bd"/>
</dbReference>
<dbReference type="SUPFAM" id="SSF51120">
    <property type="entry name" value="beta-Roll"/>
    <property type="match status" value="1"/>
</dbReference>
<dbReference type="InterPro" id="IPR050557">
    <property type="entry name" value="RTX_toxin/Mannuronan_C5-epim"/>
</dbReference>
<evidence type="ECO:0000313" key="6">
    <source>
        <dbReference type="EMBL" id="MDX5892606.1"/>
    </source>
</evidence>
<accession>A0A023X6J5</accession>
<reference evidence="5 7" key="1">
    <citation type="submission" date="2014-03" db="EMBL/GenBank/DDBJ databases">
        <title>Complete genome sequence of the Radio-Resistant Rubrobacter radiotolerans RSPS-4.</title>
        <authorList>
            <person name="Egas C.C."/>
            <person name="Barroso C.C."/>
            <person name="Froufe H.J.C."/>
            <person name="Pacheco J.J."/>
            <person name="Albuquerque L.L."/>
            <person name="da Costa M.M.S."/>
        </authorList>
    </citation>
    <scope>NUCLEOTIDE SEQUENCE [LARGE SCALE GENOMIC DNA]</scope>
    <source>
        <strain evidence="5 7">RSPS-4</strain>
    </source>
</reference>
<gene>
    <name evidence="5" type="ORF">RradSPS_2685</name>
    <name evidence="6" type="ORF">SIL72_01055</name>
</gene>